<evidence type="ECO:0000313" key="1">
    <source>
        <dbReference type="EMBL" id="MED6239924.1"/>
    </source>
</evidence>
<evidence type="ECO:0000313" key="2">
    <source>
        <dbReference type="Proteomes" id="UP001345963"/>
    </source>
</evidence>
<accession>A0ABU7AQH0</accession>
<dbReference type="Proteomes" id="UP001345963">
    <property type="component" value="Unassembled WGS sequence"/>
</dbReference>
<reference evidence="1 2" key="1">
    <citation type="submission" date="2021-07" db="EMBL/GenBank/DDBJ databases">
        <authorList>
            <person name="Palmer J.M."/>
        </authorList>
    </citation>
    <scope>NUCLEOTIDE SEQUENCE [LARGE SCALE GENOMIC DNA]</scope>
    <source>
        <strain evidence="1 2">AT_MEX2019</strain>
        <tissue evidence="1">Muscle</tissue>
    </source>
</reference>
<protein>
    <submittedName>
        <fullName evidence="1">Uncharacterized protein</fullName>
    </submittedName>
</protein>
<sequence>FLCLVISSVSTKRQGDFGIMLACFRNNTIRLSCYYANCENAPPFDCEFLLNGTRLEKTSTESCKNVIKQLPTNVTNYTCILTRNKREETKTIILDPKAPDISG</sequence>
<keyword evidence="2" id="KW-1185">Reference proteome</keyword>
<gene>
    <name evidence="1" type="ORF">ATANTOWER_013239</name>
</gene>
<name>A0ABU7AQH0_9TELE</name>
<dbReference type="EMBL" id="JAHUTI010022462">
    <property type="protein sequence ID" value="MED6239924.1"/>
    <property type="molecule type" value="Genomic_DNA"/>
</dbReference>
<feature type="non-terminal residue" evidence="1">
    <location>
        <position position="1"/>
    </location>
</feature>
<proteinExistence type="predicted"/>
<comment type="caution">
    <text evidence="1">The sequence shown here is derived from an EMBL/GenBank/DDBJ whole genome shotgun (WGS) entry which is preliminary data.</text>
</comment>
<organism evidence="1 2">
    <name type="scientific">Ataeniobius toweri</name>
    <dbReference type="NCBI Taxonomy" id="208326"/>
    <lineage>
        <taxon>Eukaryota</taxon>
        <taxon>Metazoa</taxon>
        <taxon>Chordata</taxon>
        <taxon>Craniata</taxon>
        <taxon>Vertebrata</taxon>
        <taxon>Euteleostomi</taxon>
        <taxon>Actinopterygii</taxon>
        <taxon>Neopterygii</taxon>
        <taxon>Teleostei</taxon>
        <taxon>Neoteleostei</taxon>
        <taxon>Acanthomorphata</taxon>
        <taxon>Ovalentaria</taxon>
        <taxon>Atherinomorphae</taxon>
        <taxon>Cyprinodontiformes</taxon>
        <taxon>Goodeidae</taxon>
        <taxon>Ataeniobius</taxon>
    </lineage>
</organism>